<name>A0ABW0VTW8_9BACL</name>
<protein>
    <submittedName>
        <fullName evidence="3">Class I SAM-dependent methyltransferase</fullName>
        <ecNumber evidence="3">2.1.1.222</ecNumber>
        <ecNumber evidence="3">2.1.1.64</ecNumber>
    </submittedName>
</protein>
<dbReference type="SUPFAM" id="SSF53335">
    <property type="entry name" value="S-adenosyl-L-methionine-dependent methyltransferases"/>
    <property type="match status" value="1"/>
</dbReference>
<dbReference type="Gene3D" id="3.40.50.150">
    <property type="entry name" value="Vaccinia Virus protein VP39"/>
    <property type="match status" value="1"/>
</dbReference>
<dbReference type="GO" id="GO:0032259">
    <property type="term" value="P:methylation"/>
    <property type="evidence" value="ECO:0007669"/>
    <property type="project" value="UniProtKB-KW"/>
</dbReference>
<dbReference type="Proteomes" id="UP001596047">
    <property type="component" value="Unassembled WGS sequence"/>
</dbReference>
<evidence type="ECO:0000259" key="2">
    <source>
        <dbReference type="Pfam" id="PF13649"/>
    </source>
</evidence>
<dbReference type="InterPro" id="IPR041698">
    <property type="entry name" value="Methyltransf_25"/>
</dbReference>
<accession>A0ABW0VTW8</accession>
<dbReference type="InterPro" id="IPR029063">
    <property type="entry name" value="SAM-dependent_MTases_sf"/>
</dbReference>
<feature type="domain" description="Methyltransferase" evidence="2">
    <location>
        <begin position="41"/>
        <end position="129"/>
    </location>
</feature>
<evidence type="ECO:0000313" key="4">
    <source>
        <dbReference type="Proteomes" id="UP001596047"/>
    </source>
</evidence>
<dbReference type="GO" id="GO:0061542">
    <property type="term" value="F:3-demethylubiquinol 3-O-methyltransferase activity"/>
    <property type="evidence" value="ECO:0007669"/>
    <property type="project" value="UniProtKB-EC"/>
</dbReference>
<dbReference type="GO" id="GO:0102208">
    <property type="term" value="F:2-polyprenyl-6-hydroxyphenol methylase activity"/>
    <property type="evidence" value="ECO:0007669"/>
    <property type="project" value="UniProtKB-EC"/>
</dbReference>
<sequence length="256" mass="29428">MQTKEQCFDSMLTLTADLFFSIENDLFKPYYESGPNEVKSVLDVGCGNGTYLSRLSDQFPMWRCTGIEMDDRIFRYAQLKAADHLTFIHTPYENYQSAEPFDCVIIRLAAAHLQDRTHFMHWLRHQLHPHSIVILIDVEESLQLSLKQSENLPLFSELYQTMRKPLRASRLLSLKDSLLLESEFAGFNPLKAVSYSINADSTKTRKQMYDYMQAVTGAYYGSPLPPKRQAELNEWYNNEAASFEVGLFGLVLGLKA</sequence>
<keyword evidence="3" id="KW-0489">Methyltransferase</keyword>
<evidence type="ECO:0000313" key="3">
    <source>
        <dbReference type="EMBL" id="MFC5649332.1"/>
    </source>
</evidence>
<dbReference type="EC" id="2.1.1.222" evidence="3"/>
<dbReference type="EMBL" id="JBHSOW010000032">
    <property type="protein sequence ID" value="MFC5649332.1"/>
    <property type="molecule type" value="Genomic_DNA"/>
</dbReference>
<keyword evidence="4" id="KW-1185">Reference proteome</keyword>
<proteinExistence type="predicted"/>
<reference evidence="4" key="1">
    <citation type="journal article" date="2019" name="Int. J. Syst. Evol. Microbiol.">
        <title>The Global Catalogue of Microorganisms (GCM) 10K type strain sequencing project: providing services to taxonomists for standard genome sequencing and annotation.</title>
        <authorList>
            <consortium name="The Broad Institute Genomics Platform"/>
            <consortium name="The Broad Institute Genome Sequencing Center for Infectious Disease"/>
            <person name="Wu L."/>
            <person name="Ma J."/>
        </authorList>
    </citation>
    <scope>NUCLEOTIDE SEQUENCE [LARGE SCALE GENOMIC DNA]</scope>
    <source>
        <strain evidence="4">CGMCC 1.3240</strain>
    </source>
</reference>
<dbReference type="CDD" id="cd02440">
    <property type="entry name" value="AdoMet_MTases"/>
    <property type="match status" value="1"/>
</dbReference>
<dbReference type="RefSeq" id="WP_379187839.1">
    <property type="nucleotide sequence ID" value="NZ_JBHSOW010000032.1"/>
</dbReference>
<comment type="caution">
    <text evidence="3">The sequence shown here is derived from an EMBL/GenBank/DDBJ whole genome shotgun (WGS) entry which is preliminary data.</text>
</comment>
<dbReference type="PANTHER" id="PTHR43861">
    <property type="entry name" value="TRANS-ACONITATE 2-METHYLTRANSFERASE-RELATED"/>
    <property type="match status" value="1"/>
</dbReference>
<keyword evidence="1 3" id="KW-0808">Transferase</keyword>
<dbReference type="Pfam" id="PF13649">
    <property type="entry name" value="Methyltransf_25"/>
    <property type="match status" value="1"/>
</dbReference>
<organism evidence="3 4">
    <name type="scientific">Paenibacillus solisilvae</name>
    <dbReference type="NCBI Taxonomy" id="2486751"/>
    <lineage>
        <taxon>Bacteria</taxon>
        <taxon>Bacillati</taxon>
        <taxon>Bacillota</taxon>
        <taxon>Bacilli</taxon>
        <taxon>Bacillales</taxon>
        <taxon>Paenibacillaceae</taxon>
        <taxon>Paenibacillus</taxon>
    </lineage>
</organism>
<evidence type="ECO:0000256" key="1">
    <source>
        <dbReference type="ARBA" id="ARBA00022679"/>
    </source>
</evidence>
<dbReference type="EC" id="2.1.1.64" evidence="3"/>
<gene>
    <name evidence="3" type="ORF">ACFPYJ_09350</name>
</gene>